<evidence type="ECO:0000259" key="1">
    <source>
        <dbReference type="PROSITE" id="PS51459"/>
    </source>
</evidence>
<dbReference type="PANTHER" id="PTHR13504">
    <property type="entry name" value="FIDO DOMAIN-CONTAINING PROTEIN DDB_G0283145"/>
    <property type="match status" value="1"/>
</dbReference>
<feature type="domain" description="Fido" evidence="1">
    <location>
        <begin position="1"/>
        <end position="111"/>
    </location>
</feature>
<gene>
    <name evidence="2" type="ORF">SDC9_59970</name>
</gene>
<dbReference type="InterPro" id="IPR040198">
    <property type="entry name" value="Fido_containing"/>
</dbReference>
<sequence>MYRKKISTAPDPKQIEPLLENLFSYVKTSRDLLLVRSCVFYYELSFIHPFSAGNGRLARLWLRVLLNEYNSVFGSLAFEPLMLEQKQQLHDVLSRCTRSGKSTLFIEFMLGLIDNALGKLLLERAPVISADDRIRAFQNAFTLEIFTRKDYIQYFKNISTATASRDLQTATDQGIINKTGDKNQTVYRFRVK</sequence>
<dbReference type="AlphaFoldDB" id="A0A644XBN0"/>
<dbReference type="Pfam" id="PF02661">
    <property type="entry name" value="Fic"/>
    <property type="match status" value="1"/>
</dbReference>
<dbReference type="Gene3D" id="1.10.3290.10">
    <property type="entry name" value="Fido-like domain"/>
    <property type="match status" value="1"/>
</dbReference>
<organism evidence="2">
    <name type="scientific">bioreactor metagenome</name>
    <dbReference type="NCBI Taxonomy" id="1076179"/>
    <lineage>
        <taxon>unclassified sequences</taxon>
        <taxon>metagenomes</taxon>
        <taxon>ecological metagenomes</taxon>
    </lineage>
</organism>
<dbReference type="EMBL" id="VSSQ01002145">
    <property type="protein sequence ID" value="MPM13612.1"/>
    <property type="molecule type" value="Genomic_DNA"/>
</dbReference>
<dbReference type="PROSITE" id="PS51459">
    <property type="entry name" value="FIDO"/>
    <property type="match status" value="1"/>
</dbReference>
<reference evidence="2" key="1">
    <citation type="submission" date="2019-08" db="EMBL/GenBank/DDBJ databases">
        <authorList>
            <person name="Kucharzyk K."/>
            <person name="Murdoch R.W."/>
            <person name="Higgins S."/>
            <person name="Loffler F."/>
        </authorList>
    </citation>
    <scope>NUCLEOTIDE SEQUENCE</scope>
</reference>
<dbReference type="SUPFAM" id="SSF140931">
    <property type="entry name" value="Fic-like"/>
    <property type="match status" value="1"/>
</dbReference>
<dbReference type="PANTHER" id="PTHR13504:SF38">
    <property type="entry name" value="FIDO DOMAIN-CONTAINING PROTEIN"/>
    <property type="match status" value="1"/>
</dbReference>
<protein>
    <recommendedName>
        <fullName evidence="1">Fido domain-containing protein</fullName>
    </recommendedName>
</protein>
<dbReference type="InterPro" id="IPR036597">
    <property type="entry name" value="Fido-like_dom_sf"/>
</dbReference>
<dbReference type="InterPro" id="IPR003812">
    <property type="entry name" value="Fido"/>
</dbReference>
<name>A0A644XBN0_9ZZZZ</name>
<accession>A0A644XBN0</accession>
<proteinExistence type="predicted"/>
<evidence type="ECO:0000313" key="2">
    <source>
        <dbReference type="EMBL" id="MPM13612.1"/>
    </source>
</evidence>
<comment type="caution">
    <text evidence="2">The sequence shown here is derived from an EMBL/GenBank/DDBJ whole genome shotgun (WGS) entry which is preliminary data.</text>
</comment>